<dbReference type="InterPro" id="IPR011434">
    <property type="entry name" value="Ltp-like_HTH"/>
</dbReference>
<feature type="compositionally biased region" description="Basic and acidic residues" evidence="1">
    <location>
        <begin position="122"/>
        <end position="137"/>
    </location>
</feature>
<dbReference type="Pfam" id="PF07553">
    <property type="entry name" value="Lipoprotein_Ltp"/>
    <property type="match status" value="1"/>
</dbReference>
<comment type="caution">
    <text evidence="3">The sequence shown here is derived from an EMBL/GenBank/DDBJ whole genome shotgun (WGS) entry which is preliminary data.</text>
</comment>
<feature type="region of interest" description="Disordered" evidence="1">
    <location>
        <begin position="90"/>
        <end position="144"/>
    </location>
</feature>
<sequence>MDWPRSIRAHTTHTPPPPRGSFTNAASPPPTQTGTYVQQPVKIVTPPPVIHLRRPAALAGGGARSPSRPHPIHPGAFFSIEAWWTIVAVPDSGPAEEEPAAAPASEEAPAPAAPTRAAQADSQDKTDDASVPREHKAALNKARTYSDLMHMSKAGIYDQLTSDYGEKFTQEQADYAIAHLND</sequence>
<dbReference type="AlphaFoldDB" id="A0A853EH34"/>
<dbReference type="InterPro" id="IPR036388">
    <property type="entry name" value="WH-like_DNA-bd_sf"/>
</dbReference>
<gene>
    <name evidence="3" type="ORF">HZZ05_04130</name>
</gene>
<keyword evidence="3" id="KW-0449">Lipoprotein</keyword>
<evidence type="ECO:0000256" key="1">
    <source>
        <dbReference type="SAM" id="MobiDB-lite"/>
    </source>
</evidence>
<feature type="compositionally biased region" description="Polar residues" evidence="1">
    <location>
        <begin position="21"/>
        <end position="38"/>
    </location>
</feature>
<feature type="region of interest" description="Disordered" evidence="1">
    <location>
        <begin position="1"/>
        <end position="40"/>
    </location>
</feature>
<accession>A0A853EH34</accession>
<protein>
    <submittedName>
        <fullName evidence="3">Ltp family lipoprotein</fullName>
    </submittedName>
</protein>
<reference evidence="3 4" key="1">
    <citation type="submission" date="2020-07" db="EMBL/GenBank/DDBJ databases">
        <title>MOT database genomes.</title>
        <authorList>
            <person name="Joseph S."/>
            <person name="Aduse-Opoku J."/>
            <person name="Hashim A."/>
            <person name="Wade W."/>
            <person name="Curtis M."/>
        </authorList>
    </citation>
    <scope>NUCLEOTIDE SEQUENCE [LARGE SCALE GENOMIC DNA]</scope>
    <source>
        <strain evidence="3 4">WMus004</strain>
    </source>
</reference>
<proteinExistence type="predicted"/>
<organism evidence="3 4">
    <name type="scientific">Actinomyces bowdenii</name>
    <dbReference type="NCBI Taxonomy" id="131109"/>
    <lineage>
        <taxon>Bacteria</taxon>
        <taxon>Bacillati</taxon>
        <taxon>Actinomycetota</taxon>
        <taxon>Actinomycetes</taxon>
        <taxon>Actinomycetales</taxon>
        <taxon>Actinomycetaceae</taxon>
        <taxon>Actinomyces</taxon>
    </lineage>
</organism>
<dbReference type="EMBL" id="JACBXV010000033">
    <property type="protein sequence ID" value="NYS68713.1"/>
    <property type="molecule type" value="Genomic_DNA"/>
</dbReference>
<evidence type="ECO:0000259" key="2">
    <source>
        <dbReference type="Pfam" id="PF07553"/>
    </source>
</evidence>
<evidence type="ECO:0000313" key="4">
    <source>
        <dbReference type="Proteomes" id="UP000572528"/>
    </source>
</evidence>
<feature type="domain" description="Putative host cell surface-exposed lipoprotein Ltp-like HTH region" evidence="2">
    <location>
        <begin position="134"/>
        <end position="180"/>
    </location>
</feature>
<evidence type="ECO:0000313" key="3">
    <source>
        <dbReference type="EMBL" id="NYS68713.1"/>
    </source>
</evidence>
<name>A0A853EH34_9ACTO</name>
<dbReference type="Proteomes" id="UP000572528">
    <property type="component" value="Unassembled WGS sequence"/>
</dbReference>
<feature type="compositionally biased region" description="Low complexity" evidence="1">
    <location>
        <begin position="100"/>
        <end position="120"/>
    </location>
</feature>
<dbReference type="Gene3D" id="1.10.10.10">
    <property type="entry name" value="Winged helix-like DNA-binding domain superfamily/Winged helix DNA-binding domain"/>
    <property type="match status" value="1"/>
</dbReference>